<organism evidence="1 2">
    <name type="scientific">Cetraspora pellucida</name>
    <dbReference type="NCBI Taxonomy" id="1433469"/>
    <lineage>
        <taxon>Eukaryota</taxon>
        <taxon>Fungi</taxon>
        <taxon>Fungi incertae sedis</taxon>
        <taxon>Mucoromycota</taxon>
        <taxon>Glomeromycotina</taxon>
        <taxon>Glomeromycetes</taxon>
        <taxon>Diversisporales</taxon>
        <taxon>Gigasporaceae</taxon>
        <taxon>Cetraspora</taxon>
    </lineage>
</organism>
<evidence type="ECO:0000313" key="2">
    <source>
        <dbReference type="Proteomes" id="UP000789759"/>
    </source>
</evidence>
<feature type="non-terminal residue" evidence="1">
    <location>
        <position position="77"/>
    </location>
</feature>
<gene>
    <name evidence="1" type="ORF">CPELLU_LOCUS11724</name>
</gene>
<accession>A0A9N9HP77</accession>
<name>A0A9N9HP77_9GLOM</name>
<keyword evidence="2" id="KW-1185">Reference proteome</keyword>
<dbReference type="EMBL" id="CAJVQA010010645">
    <property type="protein sequence ID" value="CAG8699172.1"/>
    <property type="molecule type" value="Genomic_DNA"/>
</dbReference>
<protein>
    <submittedName>
        <fullName evidence="1">21364_t:CDS:1</fullName>
    </submittedName>
</protein>
<proteinExistence type="predicted"/>
<reference evidence="1" key="1">
    <citation type="submission" date="2021-06" db="EMBL/GenBank/DDBJ databases">
        <authorList>
            <person name="Kallberg Y."/>
            <person name="Tangrot J."/>
            <person name="Rosling A."/>
        </authorList>
    </citation>
    <scope>NUCLEOTIDE SEQUENCE</scope>
    <source>
        <strain evidence="1">FL966</strain>
    </source>
</reference>
<sequence>PASIGNYGNPNVTVPSDITPPEGNCFKFYLITSGYLWYKCTNKTWALNEARLLYFNHQEDVSSYPYSAVASTFSPGM</sequence>
<dbReference type="Proteomes" id="UP000789759">
    <property type="component" value="Unassembled WGS sequence"/>
</dbReference>
<comment type="caution">
    <text evidence="1">The sequence shown here is derived from an EMBL/GenBank/DDBJ whole genome shotgun (WGS) entry which is preliminary data.</text>
</comment>
<dbReference type="AlphaFoldDB" id="A0A9N9HP77"/>
<evidence type="ECO:0000313" key="1">
    <source>
        <dbReference type="EMBL" id="CAG8699172.1"/>
    </source>
</evidence>